<accession>A0AAD4KX12</accession>
<protein>
    <submittedName>
        <fullName evidence="1">O-methyltransferase family protein</fullName>
    </submittedName>
</protein>
<dbReference type="EMBL" id="JAJTJA010000004">
    <property type="protein sequence ID" value="KAH8701043.1"/>
    <property type="molecule type" value="Genomic_DNA"/>
</dbReference>
<organism evidence="1 2">
    <name type="scientific">Talaromyces proteolyticus</name>
    <dbReference type="NCBI Taxonomy" id="1131652"/>
    <lineage>
        <taxon>Eukaryota</taxon>
        <taxon>Fungi</taxon>
        <taxon>Dikarya</taxon>
        <taxon>Ascomycota</taxon>
        <taxon>Pezizomycotina</taxon>
        <taxon>Eurotiomycetes</taxon>
        <taxon>Eurotiomycetidae</taxon>
        <taxon>Eurotiales</taxon>
        <taxon>Trichocomaceae</taxon>
        <taxon>Talaromyces</taxon>
        <taxon>Talaromyces sect. Bacilispori</taxon>
    </lineage>
</organism>
<dbReference type="RefSeq" id="XP_046074749.1">
    <property type="nucleotide sequence ID" value="XM_046215770.1"/>
</dbReference>
<reference evidence="1" key="1">
    <citation type="submission" date="2021-12" db="EMBL/GenBank/DDBJ databases">
        <title>Convergent genome expansion in fungi linked to evolution of root-endophyte symbiosis.</title>
        <authorList>
            <consortium name="DOE Joint Genome Institute"/>
            <person name="Ke Y.-H."/>
            <person name="Bonito G."/>
            <person name="Liao H.-L."/>
            <person name="Looney B."/>
            <person name="Rojas-Flechas A."/>
            <person name="Nash J."/>
            <person name="Hameed K."/>
            <person name="Schadt C."/>
            <person name="Martin F."/>
            <person name="Crous P.W."/>
            <person name="Miettinen O."/>
            <person name="Magnuson J.K."/>
            <person name="Labbe J."/>
            <person name="Jacobson D."/>
            <person name="Doktycz M.J."/>
            <person name="Veneault-Fourrey C."/>
            <person name="Kuo A."/>
            <person name="Mondo S."/>
            <person name="Calhoun S."/>
            <person name="Riley R."/>
            <person name="Ohm R."/>
            <person name="LaButti K."/>
            <person name="Andreopoulos B."/>
            <person name="Pangilinan J."/>
            <person name="Nolan M."/>
            <person name="Tritt A."/>
            <person name="Clum A."/>
            <person name="Lipzen A."/>
            <person name="Daum C."/>
            <person name="Barry K."/>
            <person name="Grigoriev I.V."/>
            <person name="Vilgalys R."/>
        </authorList>
    </citation>
    <scope>NUCLEOTIDE SEQUENCE</scope>
    <source>
        <strain evidence="1">PMI_201</strain>
    </source>
</reference>
<dbReference type="InterPro" id="IPR036390">
    <property type="entry name" value="WH_DNA-bd_sf"/>
</dbReference>
<dbReference type="Proteomes" id="UP001201262">
    <property type="component" value="Unassembled WGS sequence"/>
</dbReference>
<dbReference type="PANTHER" id="PTHR43712:SF15">
    <property type="entry name" value="MONODICTYPHENONE CLUSTER TRANSCRIPTIONAL COACTIVATOR MDPA"/>
    <property type="match status" value="1"/>
</dbReference>
<proteinExistence type="predicted"/>
<dbReference type="Gene3D" id="1.10.10.10">
    <property type="entry name" value="Winged helix-like DNA-binding domain superfamily/Winged helix DNA-binding domain"/>
    <property type="match status" value="1"/>
</dbReference>
<name>A0AAD4KX12_9EURO</name>
<dbReference type="GeneID" id="70246057"/>
<comment type="caution">
    <text evidence="1">The sequence shown here is derived from an EMBL/GenBank/DDBJ whole genome shotgun (WGS) entry which is preliminary data.</text>
</comment>
<dbReference type="AlphaFoldDB" id="A0AAD4KX12"/>
<sequence>MENIAQLKTYSSELATAVSSLVDCSESVTIQQPQNSGRQETPLASEEVHRAKSNILSMTSKIKSLVWGPTDFLQHLASQSEILACLRWLGEFQILACIPLVGSVPIEDIADLTGASETHLGRIIRLTATAGFLHEPQPAYVAHTPLSASFFSNPSLLDAAMFLSESAAPATLQMAQANHSRQPSENVYSNLTLPTIKSFHAVRERRPKLNRQWSAYLHHIGGLHTANDTADILTQLNWTKISNVPDASIVEVNVQSLSSSISQCLADRYPALHFSVQISDPVASTGGDRDSITVDDFDPRISVTHRALGTRQTATDAAVYILHLPLSSPSAVLAELAAHLDVLRARSSIMLILTARLLPEPGSLADPEVEAMARSRGLVLLQLANEVEMEMAELLEMIDTVRDSMGKLVVTKRLCSRNNLVSALVVKYQPGLTRP</sequence>
<gene>
    <name evidence="1" type="ORF">BGW36DRAFT_375444</name>
</gene>
<dbReference type="PANTHER" id="PTHR43712">
    <property type="entry name" value="PUTATIVE (AFU_ORTHOLOGUE AFUA_4G14580)-RELATED"/>
    <property type="match status" value="1"/>
</dbReference>
<keyword evidence="2" id="KW-1185">Reference proteome</keyword>
<dbReference type="SUPFAM" id="SSF46785">
    <property type="entry name" value="Winged helix' DNA-binding domain"/>
    <property type="match status" value="1"/>
</dbReference>
<evidence type="ECO:0000313" key="2">
    <source>
        <dbReference type="Proteomes" id="UP001201262"/>
    </source>
</evidence>
<evidence type="ECO:0000313" key="1">
    <source>
        <dbReference type="EMBL" id="KAH8701043.1"/>
    </source>
</evidence>
<dbReference type="InterPro" id="IPR036388">
    <property type="entry name" value="WH-like_DNA-bd_sf"/>
</dbReference>